<dbReference type="AlphaFoldDB" id="A0AAD7JD10"/>
<dbReference type="InterPro" id="IPR036396">
    <property type="entry name" value="Cyt_P450_sf"/>
</dbReference>
<proteinExistence type="predicted"/>
<dbReference type="SUPFAM" id="SSF48264">
    <property type="entry name" value="Cytochrome P450"/>
    <property type="match status" value="1"/>
</dbReference>
<evidence type="ECO:0000313" key="2">
    <source>
        <dbReference type="Proteomes" id="UP001215280"/>
    </source>
</evidence>
<dbReference type="GO" id="GO:0020037">
    <property type="term" value="F:heme binding"/>
    <property type="evidence" value="ECO:0007669"/>
    <property type="project" value="InterPro"/>
</dbReference>
<accession>A0AAD7JD10</accession>
<dbReference type="GO" id="GO:0004497">
    <property type="term" value="F:monooxygenase activity"/>
    <property type="evidence" value="ECO:0007669"/>
    <property type="project" value="InterPro"/>
</dbReference>
<comment type="caution">
    <text evidence="1">The sequence shown here is derived from an EMBL/GenBank/DDBJ whole genome shotgun (WGS) entry which is preliminary data.</text>
</comment>
<protein>
    <recommendedName>
        <fullName evidence="3">Cytochrome P450</fullName>
    </recommendedName>
</protein>
<reference evidence="1" key="1">
    <citation type="submission" date="2023-03" db="EMBL/GenBank/DDBJ databases">
        <title>Massive genome expansion in bonnet fungi (Mycena s.s.) driven by repeated elements and novel gene families across ecological guilds.</title>
        <authorList>
            <consortium name="Lawrence Berkeley National Laboratory"/>
            <person name="Harder C.B."/>
            <person name="Miyauchi S."/>
            <person name="Viragh M."/>
            <person name="Kuo A."/>
            <person name="Thoen E."/>
            <person name="Andreopoulos B."/>
            <person name="Lu D."/>
            <person name="Skrede I."/>
            <person name="Drula E."/>
            <person name="Henrissat B."/>
            <person name="Morin E."/>
            <person name="Kohler A."/>
            <person name="Barry K."/>
            <person name="LaButti K."/>
            <person name="Morin E."/>
            <person name="Salamov A."/>
            <person name="Lipzen A."/>
            <person name="Mereny Z."/>
            <person name="Hegedus B."/>
            <person name="Baldrian P."/>
            <person name="Stursova M."/>
            <person name="Weitz H."/>
            <person name="Taylor A."/>
            <person name="Grigoriev I.V."/>
            <person name="Nagy L.G."/>
            <person name="Martin F."/>
            <person name="Kauserud H."/>
        </authorList>
    </citation>
    <scope>NUCLEOTIDE SEQUENCE</scope>
    <source>
        <strain evidence="1">CBHHK188m</strain>
    </source>
</reference>
<dbReference type="EMBL" id="JARJLG010000051">
    <property type="protein sequence ID" value="KAJ7759769.1"/>
    <property type="molecule type" value="Genomic_DNA"/>
</dbReference>
<evidence type="ECO:0008006" key="3">
    <source>
        <dbReference type="Google" id="ProtNLM"/>
    </source>
</evidence>
<organism evidence="1 2">
    <name type="scientific">Mycena maculata</name>
    <dbReference type="NCBI Taxonomy" id="230809"/>
    <lineage>
        <taxon>Eukaryota</taxon>
        <taxon>Fungi</taxon>
        <taxon>Dikarya</taxon>
        <taxon>Basidiomycota</taxon>
        <taxon>Agaricomycotina</taxon>
        <taxon>Agaricomycetes</taxon>
        <taxon>Agaricomycetidae</taxon>
        <taxon>Agaricales</taxon>
        <taxon>Marasmiineae</taxon>
        <taxon>Mycenaceae</taxon>
        <taxon>Mycena</taxon>
    </lineage>
</organism>
<dbReference type="Gene3D" id="1.10.630.10">
    <property type="entry name" value="Cytochrome P450"/>
    <property type="match status" value="1"/>
</dbReference>
<dbReference type="Proteomes" id="UP001215280">
    <property type="component" value="Unassembled WGS sequence"/>
</dbReference>
<evidence type="ECO:0000313" key="1">
    <source>
        <dbReference type="EMBL" id="KAJ7759769.1"/>
    </source>
</evidence>
<dbReference type="GO" id="GO:0016705">
    <property type="term" value="F:oxidoreductase activity, acting on paired donors, with incorporation or reduction of molecular oxygen"/>
    <property type="evidence" value="ECO:0007669"/>
    <property type="project" value="InterPro"/>
</dbReference>
<name>A0AAD7JD10_9AGAR</name>
<gene>
    <name evidence="1" type="ORF">DFH07DRAFT_741046</name>
</gene>
<dbReference type="GO" id="GO:0005506">
    <property type="term" value="F:iron ion binding"/>
    <property type="evidence" value="ECO:0007669"/>
    <property type="project" value="InterPro"/>
</dbReference>
<sequence>MMTFLGGPRAYIGFRFSLVELKAILFTLLRRLESELAVPVADIGRIDPMIVVHLVLRSDRAAGSQMPLFIKPFDRSTAV</sequence>
<keyword evidence="2" id="KW-1185">Reference proteome</keyword>